<dbReference type="SMART" id="SM00614">
    <property type="entry name" value="ZnF_BED"/>
    <property type="match status" value="1"/>
</dbReference>
<evidence type="ECO:0000256" key="4">
    <source>
        <dbReference type="ARBA" id="ARBA00022833"/>
    </source>
</evidence>
<keyword evidence="2" id="KW-0479">Metal-binding</keyword>
<name>A0AA47N7M9_MERPO</name>
<dbReference type="InterPro" id="IPR008906">
    <property type="entry name" value="HATC_C_dom"/>
</dbReference>
<keyword evidence="8" id="KW-0539">Nucleus</keyword>
<keyword evidence="12" id="KW-1185">Reference proteome</keyword>
<evidence type="ECO:0000256" key="7">
    <source>
        <dbReference type="ARBA" id="ARBA00023163"/>
    </source>
</evidence>
<dbReference type="GO" id="GO:0046983">
    <property type="term" value="F:protein dimerization activity"/>
    <property type="evidence" value="ECO:0007669"/>
    <property type="project" value="InterPro"/>
</dbReference>
<evidence type="ECO:0000256" key="3">
    <source>
        <dbReference type="ARBA" id="ARBA00022771"/>
    </source>
</evidence>
<dbReference type="InterPro" id="IPR052035">
    <property type="entry name" value="ZnF_BED_domain_contain"/>
</dbReference>
<evidence type="ECO:0000256" key="1">
    <source>
        <dbReference type="ARBA" id="ARBA00004123"/>
    </source>
</evidence>
<dbReference type="PANTHER" id="PTHR46481">
    <property type="entry name" value="ZINC FINGER BED DOMAIN-CONTAINING PROTEIN 4"/>
    <property type="match status" value="1"/>
</dbReference>
<dbReference type="SUPFAM" id="SSF57667">
    <property type="entry name" value="beta-beta-alpha zinc fingers"/>
    <property type="match status" value="1"/>
</dbReference>
<feature type="domain" description="BED-type" evidence="10">
    <location>
        <begin position="15"/>
        <end position="72"/>
    </location>
</feature>
<dbReference type="SUPFAM" id="SSF140996">
    <property type="entry name" value="Hermes dimerisation domain"/>
    <property type="match status" value="1"/>
</dbReference>
<dbReference type="InterPro" id="IPR003656">
    <property type="entry name" value="Znf_BED"/>
</dbReference>
<dbReference type="Proteomes" id="UP001174136">
    <property type="component" value="Unassembled WGS sequence"/>
</dbReference>
<evidence type="ECO:0000259" key="10">
    <source>
        <dbReference type="PROSITE" id="PS50808"/>
    </source>
</evidence>
<keyword evidence="4" id="KW-0862">Zinc</keyword>
<accession>A0AA47N7M9</accession>
<dbReference type="PANTHER" id="PTHR46481:SF10">
    <property type="entry name" value="ZINC FINGER BED DOMAIN-CONTAINING PROTEIN 39"/>
    <property type="match status" value="1"/>
</dbReference>
<evidence type="ECO:0000256" key="9">
    <source>
        <dbReference type="PROSITE-ProRule" id="PRU00027"/>
    </source>
</evidence>
<evidence type="ECO:0000256" key="5">
    <source>
        <dbReference type="ARBA" id="ARBA00023015"/>
    </source>
</evidence>
<proteinExistence type="predicted"/>
<dbReference type="GO" id="GO:0003677">
    <property type="term" value="F:DNA binding"/>
    <property type="evidence" value="ECO:0007669"/>
    <property type="project" value="UniProtKB-KW"/>
</dbReference>
<dbReference type="GO" id="GO:0005634">
    <property type="term" value="C:nucleus"/>
    <property type="evidence" value="ECO:0007669"/>
    <property type="project" value="UniProtKB-SubCell"/>
</dbReference>
<keyword evidence="5" id="KW-0805">Transcription regulation</keyword>
<protein>
    <submittedName>
        <fullName evidence="11">Zinc finger BED domain-containing protein 1</fullName>
    </submittedName>
</protein>
<keyword evidence="7" id="KW-0804">Transcription</keyword>
<dbReference type="EMBL" id="JAOPHQ010000868">
    <property type="protein sequence ID" value="KAK0153071.1"/>
    <property type="molecule type" value="Genomic_DNA"/>
</dbReference>
<evidence type="ECO:0000256" key="6">
    <source>
        <dbReference type="ARBA" id="ARBA00023125"/>
    </source>
</evidence>
<dbReference type="Pfam" id="PF05699">
    <property type="entry name" value="Dimer_Tnp_hAT"/>
    <property type="match status" value="1"/>
</dbReference>
<dbReference type="InterPro" id="IPR012337">
    <property type="entry name" value="RNaseH-like_sf"/>
</dbReference>
<evidence type="ECO:0000256" key="8">
    <source>
        <dbReference type="ARBA" id="ARBA00023242"/>
    </source>
</evidence>
<evidence type="ECO:0000256" key="2">
    <source>
        <dbReference type="ARBA" id="ARBA00022723"/>
    </source>
</evidence>
<dbReference type="GO" id="GO:0008270">
    <property type="term" value="F:zinc ion binding"/>
    <property type="evidence" value="ECO:0007669"/>
    <property type="project" value="UniProtKB-KW"/>
</dbReference>
<reference evidence="11" key="1">
    <citation type="journal article" date="2023" name="Front. Mar. Sci.">
        <title>A new Merluccius polli reference genome to investigate the effects of global change in West African waters.</title>
        <authorList>
            <person name="Mateo J.L."/>
            <person name="Blanco-Fernandez C."/>
            <person name="Garcia-Vazquez E."/>
            <person name="Machado-Schiaffino G."/>
        </authorList>
    </citation>
    <scope>NUCLEOTIDE SEQUENCE</scope>
    <source>
        <strain evidence="11">C29</strain>
        <tissue evidence="11">Fin</tissue>
    </source>
</reference>
<dbReference type="Pfam" id="PF02892">
    <property type="entry name" value="zf-BED"/>
    <property type="match status" value="1"/>
</dbReference>
<gene>
    <name evidence="11" type="primary">ZBED1_253</name>
    <name evidence="11" type="ORF">N1851_005240</name>
</gene>
<dbReference type="SUPFAM" id="SSF53098">
    <property type="entry name" value="Ribonuclease H-like"/>
    <property type="match status" value="1"/>
</dbReference>
<evidence type="ECO:0000313" key="12">
    <source>
        <dbReference type="Proteomes" id="UP001174136"/>
    </source>
</evidence>
<sequence>MADSGAETEFITPANLRSDVWNFFGFASLNGQIQSKKTVFCKICKAELTYHSTTSNLRAHLMTIHPGKLNELPQGDGNQPPLKQAKISAFLPPSSSRGLPAARQASITDKLTRFICKDMRPINISQGSGFKDFVHELEPRYTIPSRATITDRVVKLYDTTKDNIIQMISGQKVALTTDGWTSLATEAYVTVTADFINEEWELKDVLLKTIEAPKSHTAENVAKYIGSILDEYKVDRESVLSVTTDNAANYVNAVERHLQAVNVPCMAHTINLAVRKGLAVRAIETPVSRLKATALHFNKSTTDRYQLECKQKLLGVKPAKLINDCATRWNSTYDMVCRAAEQQAPVAAVIMEKKLCHLELSTSEWTLMEQVRAVLKPFKTATEALSTDRFPTASAVLPLKYVLLSHLKPSIGDSAAINDMKTKISTDLEKRYNHDKDAFMLLNTASYLDPHFHRLIHLDRDQQQEVRDKVKSELLVIAEDCGGYEEDEEGAAMAKGTQCTQEKTALSAMGDLFGNVYQDAESTDALGRPTVDIGNVLQQEMHIYESETPLPTDSDPLSWWKASGSSKYSHIAPLARRYLSIPGTSVRAERVFSTAGIIVNKKRSALDPENVDRLVFLANNL</sequence>
<dbReference type="InterPro" id="IPR036236">
    <property type="entry name" value="Znf_C2H2_sf"/>
</dbReference>
<keyword evidence="6" id="KW-0238">DNA-binding</keyword>
<keyword evidence="3 9" id="KW-0863">Zinc-finger</keyword>
<evidence type="ECO:0000313" key="11">
    <source>
        <dbReference type="EMBL" id="KAK0153071.1"/>
    </source>
</evidence>
<dbReference type="AlphaFoldDB" id="A0AA47N7M9"/>
<dbReference type="GO" id="GO:0009791">
    <property type="term" value="P:post-embryonic development"/>
    <property type="evidence" value="ECO:0007669"/>
    <property type="project" value="UniProtKB-ARBA"/>
</dbReference>
<comment type="subcellular location">
    <subcellularLocation>
        <location evidence="1">Nucleus</location>
    </subcellularLocation>
</comment>
<comment type="caution">
    <text evidence="11">The sequence shown here is derived from an EMBL/GenBank/DDBJ whole genome shotgun (WGS) entry which is preliminary data.</text>
</comment>
<dbReference type="Gene3D" id="1.10.10.1070">
    <property type="entry name" value="Zinc finger, BED domain-containing"/>
    <property type="match status" value="1"/>
</dbReference>
<dbReference type="PROSITE" id="PS50808">
    <property type="entry name" value="ZF_BED"/>
    <property type="match status" value="1"/>
</dbReference>
<organism evidence="11 12">
    <name type="scientific">Merluccius polli</name>
    <name type="common">Benguela hake</name>
    <name type="synonym">Merluccius cadenati</name>
    <dbReference type="NCBI Taxonomy" id="89951"/>
    <lineage>
        <taxon>Eukaryota</taxon>
        <taxon>Metazoa</taxon>
        <taxon>Chordata</taxon>
        <taxon>Craniata</taxon>
        <taxon>Vertebrata</taxon>
        <taxon>Euteleostomi</taxon>
        <taxon>Actinopterygii</taxon>
        <taxon>Neopterygii</taxon>
        <taxon>Teleostei</taxon>
        <taxon>Neoteleostei</taxon>
        <taxon>Acanthomorphata</taxon>
        <taxon>Zeiogadaria</taxon>
        <taxon>Gadariae</taxon>
        <taxon>Gadiformes</taxon>
        <taxon>Gadoidei</taxon>
        <taxon>Merlucciidae</taxon>
        <taxon>Merluccius</taxon>
    </lineage>
</organism>